<evidence type="ECO:0000313" key="1">
    <source>
        <dbReference type="EMBL" id="GHF64755.1"/>
    </source>
</evidence>
<comment type="caution">
    <text evidence="1">The sequence shown here is derived from an EMBL/GenBank/DDBJ whole genome shotgun (WGS) entry which is preliminary data.</text>
</comment>
<gene>
    <name evidence="1" type="ORF">GCM10017056_39940</name>
</gene>
<dbReference type="EMBL" id="BNCJ01000016">
    <property type="protein sequence ID" value="GHF64755.1"/>
    <property type="molecule type" value="Genomic_DNA"/>
</dbReference>
<name>A0A8J3H1T5_9RHOB</name>
<protein>
    <submittedName>
        <fullName evidence="1">Uncharacterized protein</fullName>
    </submittedName>
</protein>
<dbReference type="AlphaFoldDB" id="A0A8J3H1T5"/>
<accession>A0A8J3H1T5</accession>
<sequence length="65" mass="6784">MNITTSMEMKARIIAASTANQNGLREGRGTGSAAVSADIVILHRTGGRPATCAGRQEAHSICDRT</sequence>
<reference evidence="1" key="1">
    <citation type="journal article" date="2014" name="Int. J. Syst. Evol. Microbiol.">
        <title>Complete genome sequence of Corynebacterium casei LMG S-19264T (=DSM 44701T), isolated from a smear-ripened cheese.</title>
        <authorList>
            <consortium name="US DOE Joint Genome Institute (JGI-PGF)"/>
            <person name="Walter F."/>
            <person name="Albersmeier A."/>
            <person name="Kalinowski J."/>
            <person name="Ruckert C."/>
        </authorList>
    </citation>
    <scope>NUCLEOTIDE SEQUENCE</scope>
    <source>
        <strain evidence="1">KCTC 42650</strain>
    </source>
</reference>
<keyword evidence="2" id="KW-1185">Reference proteome</keyword>
<evidence type="ECO:0000313" key="2">
    <source>
        <dbReference type="Proteomes" id="UP000626220"/>
    </source>
</evidence>
<proteinExistence type="predicted"/>
<organism evidence="1 2">
    <name type="scientific">Seohaeicola zhoushanensis</name>
    <dbReference type="NCBI Taxonomy" id="1569283"/>
    <lineage>
        <taxon>Bacteria</taxon>
        <taxon>Pseudomonadati</taxon>
        <taxon>Pseudomonadota</taxon>
        <taxon>Alphaproteobacteria</taxon>
        <taxon>Rhodobacterales</taxon>
        <taxon>Roseobacteraceae</taxon>
        <taxon>Seohaeicola</taxon>
    </lineage>
</organism>
<dbReference type="Proteomes" id="UP000626220">
    <property type="component" value="Unassembled WGS sequence"/>
</dbReference>
<reference evidence="1" key="2">
    <citation type="submission" date="2020-09" db="EMBL/GenBank/DDBJ databases">
        <authorList>
            <person name="Sun Q."/>
            <person name="Kim S."/>
        </authorList>
    </citation>
    <scope>NUCLEOTIDE SEQUENCE</scope>
    <source>
        <strain evidence="1">KCTC 42650</strain>
    </source>
</reference>